<dbReference type="GO" id="GO:0006412">
    <property type="term" value="P:translation"/>
    <property type="evidence" value="ECO:0007669"/>
    <property type="project" value="InterPro"/>
</dbReference>
<evidence type="ECO:0000313" key="6">
    <source>
        <dbReference type="EMBL" id="HIH09007.1"/>
    </source>
</evidence>
<dbReference type="Gene3D" id="1.10.1620.10">
    <property type="entry name" value="Ribosomal protein L39e"/>
    <property type="match status" value="1"/>
</dbReference>
<keyword evidence="2" id="KW-0689">Ribosomal protein</keyword>
<feature type="region of interest" description="Disordered" evidence="5">
    <location>
        <begin position="53"/>
        <end position="84"/>
    </location>
</feature>
<dbReference type="InterPro" id="IPR023626">
    <property type="entry name" value="Ribosomal_eL39_dom_sf"/>
</dbReference>
<dbReference type="EMBL" id="DUFG01000034">
    <property type="protein sequence ID" value="HIH09007.1"/>
    <property type="molecule type" value="Genomic_DNA"/>
</dbReference>
<dbReference type="GO" id="GO:1990904">
    <property type="term" value="C:ribonucleoprotein complex"/>
    <property type="evidence" value="ECO:0007669"/>
    <property type="project" value="UniProtKB-KW"/>
</dbReference>
<feature type="compositionally biased region" description="Basic residues" evidence="5">
    <location>
        <begin position="68"/>
        <end position="84"/>
    </location>
</feature>
<name>A0A7J4IYZ7_9ARCH</name>
<evidence type="ECO:0000256" key="4">
    <source>
        <dbReference type="ARBA" id="ARBA00035373"/>
    </source>
</evidence>
<evidence type="ECO:0000256" key="5">
    <source>
        <dbReference type="SAM" id="MobiDB-lite"/>
    </source>
</evidence>
<dbReference type="Proteomes" id="UP000683213">
    <property type="component" value="Unassembled WGS sequence"/>
</dbReference>
<gene>
    <name evidence="6" type="ORF">HA237_06665</name>
    <name evidence="7" type="ORF">J4224_03795</name>
</gene>
<dbReference type="EMBL" id="JAGVWF010000053">
    <property type="protein sequence ID" value="MBS3059516.1"/>
    <property type="molecule type" value="Genomic_DNA"/>
</dbReference>
<dbReference type="SUPFAM" id="SSF48662">
    <property type="entry name" value="Ribosomal protein L39e"/>
    <property type="match status" value="1"/>
</dbReference>
<dbReference type="GO" id="GO:0005840">
    <property type="term" value="C:ribosome"/>
    <property type="evidence" value="ECO:0007669"/>
    <property type="project" value="UniProtKB-KW"/>
</dbReference>
<evidence type="ECO:0000256" key="1">
    <source>
        <dbReference type="ARBA" id="ARBA00009339"/>
    </source>
</evidence>
<organism evidence="6 8">
    <name type="scientific">Candidatus Iainarchaeum sp</name>
    <dbReference type="NCBI Taxonomy" id="3101447"/>
    <lineage>
        <taxon>Archaea</taxon>
        <taxon>Candidatus Iainarchaeota</taxon>
        <taxon>Candidatus Iainarchaeia</taxon>
        <taxon>Candidatus Iainarchaeales</taxon>
        <taxon>Candidatus Iainarchaeaceae</taxon>
        <taxon>Candidatus Iainarchaeum</taxon>
    </lineage>
</organism>
<dbReference type="InterPro" id="IPR000077">
    <property type="entry name" value="Ribosomal_eL39"/>
</dbReference>
<reference evidence="7" key="3">
    <citation type="submission" date="2021-05" db="EMBL/GenBank/DDBJ databases">
        <title>Protein family content uncovers lineage relationships and bacterial pathway maintenance mechanisms in DPANN archaea.</title>
        <authorList>
            <person name="Castelle C.J."/>
            <person name="Meheust R."/>
            <person name="Jaffe A.L."/>
            <person name="Seitz K."/>
            <person name="Gong X."/>
            <person name="Baker B.J."/>
            <person name="Banfield J.F."/>
        </authorList>
    </citation>
    <scope>NUCLEOTIDE SEQUENCE</scope>
    <source>
        <strain evidence="7">RIFCSPHIGHO2_01_FULL_GW2011_AR10_43_9</strain>
    </source>
</reference>
<evidence type="ECO:0000313" key="7">
    <source>
        <dbReference type="EMBL" id="MBS3059516.1"/>
    </source>
</evidence>
<proteinExistence type="inferred from homology"/>
<reference evidence="7" key="2">
    <citation type="submission" date="2021-03" db="EMBL/GenBank/DDBJ databases">
        <authorList>
            <person name="Jaffe A."/>
        </authorList>
    </citation>
    <scope>NUCLEOTIDE SEQUENCE</scope>
    <source>
        <strain evidence="7">RIFCSPHIGHO2_01_FULL_GW2011_AR10_43_9</strain>
    </source>
</reference>
<sequence>MSKNKEAEKKDFLISARKSIGPGLTNAPVWVMQKAGKRIWNKRQHRHWRSTNLGLTFKKKQAEQGKNRNVKRVKSGARRRLKDK</sequence>
<comment type="similarity">
    <text evidence="1">Belongs to the eukaryotic ribosomal protein eL39 family.</text>
</comment>
<dbReference type="GO" id="GO:0003735">
    <property type="term" value="F:structural constituent of ribosome"/>
    <property type="evidence" value="ECO:0007669"/>
    <property type="project" value="InterPro"/>
</dbReference>
<evidence type="ECO:0000256" key="2">
    <source>
        <dbReference type="ARBA" id="ARBA00022980"/>
    </source>
</evidence>
<protein>
    <recommendedName>
        <fullName evidence="4">50S ribosomal protein L39e</fullName>
    </recommendedName>
</protein>
<evidence type="ECO:0000256" key="3">
    <source>
        <dbReference type="ARBA" id="ARBA00023274"/>
    </source>
</evidence>
<comment type="caution">
    <text evidence="6">The sequence shown here is derived from an EMBL/GenBank/DDBJ whole genome shotgun (WGS) entry which is preliminary data.</text>
</comment>
<reference evidence="8" key="1">
    <citation type="journal article" date="2020" name="bioRxiv">
        <title>A rank-normalized archaeal taxonomy based on genome phylogeny resolves widespread incomplete and uneven classifications.</title>
        <authorList>
            <person name="Rinke C."/>
            <person name="Chuvochina M."/>
            <person name="Mussig A.J."/>
            <person name="Chaumeil P.-A."/>
            <person name="Waite D.W."/>
            <person name="Whitman W.B."/>
            <person name="Parks D.H."/>
            <person name="Hugenholtz P."/>
        </authorList>
    </citation>
    <scope>NUCLEOTIDE SEQUENCE [LARGE SCALE GENOMIC DNA]</scope>
</reference>
<evidence type="ECO:0000313" key="8">
    <source>
        <dbReference type="Proteomes" id="UP000577419"/>
    </source>
</evidence>
<dbReference type="Pfam" id="PF00832">
    <property type="entry name" value="Ribosomal_L39"/>
    <property type="match status" value="1"/>
</dbReference>
<accession>A0A7J4IYZ7</accession>
<keyword evidence="3" id="KW-0687">Ribonucleoprotein</keyword>
<dbReference type="AlphaFoldDB" id="A0A7J4IYZ7"/>
<dbReference type="Proteomes" id="UP000577419">
    <property type="component" value="Unassembled WGS sequence"/>
</dbReference>